<dbReference type="AlphaFoldDB" id="H5TLD2"/>
<evidence type="ECO:0000313" key="9">
    <source>
        <dbReference type="Proteomes" id="UP000005038"/>
    </source>
</evidence>
<organism evidence="8 9">
    <name type="scientific">Gordonia otitidis (strain DSM 44809 / CCUG 52243 / JCM 12355 / NBRC 100426 / IFM 10032)</name>
    <dbReference type="NCBI Taxonomy" id="1108044"/>
    <lineage>
        <taxon>Bacteria</taxon>
        <taxon>Bacillati</taxon>
        <taxon>Actinomycetota</taxon>
        <taxon>Actinomycetes</taxon>
        <taxon>Mycobacteriales</taxon>
        <taxon>Gordoniaceae</taxon>
        <taxon>Gordonia</taxon>
    </lineage>
</organism>
<keyword evidence="4 6" id="KW-0472">Membrane</keyword>
<evidence type="ECO:0000259" key="7">
    <source>
        <dbReference type="Pfam" id="PF06305"/>
    </source>
</evidence>
<feature type="domain" description="Lipopolysaccharide assembly protein A" evidence="7">
    <location>
        <begin position="78"/>
        <end position="126"/>
    </location>
</feature>
<dbReference type="GO" id="GO:0005886">
    <property type="term" value="C:plasma membrane"/>
    <property type="evidence" value="ECO:0007669"/>
    <property type="project" value="InterPro"/>
</dbReference>
<comment type="caution">
    <text evidence="8">The sequence shown here is derived from an EMBL/GenBank/DDBJ whole genome shotgun (WGS) entry which is preliminary data.</text>
</comment>
<reference evidence="8" key="1">
    <citation type="submission" date="2012-02" db="EMBL/GenBank/DDBJ databases">
        <title>Whole genome shotgun sequence of Gordonia otitidis NBRC 100426.</title>
        <authorList>
            <person name="Yoshida I."/>
            <person name="Hosoyama A."/>
            <person name="Tsuchikane K."/>
            <person name="Katsumata H."/>
            <person name="Yamazaki S."/>
            <person name="Fujita N."/>
        </authorList>
    </citation>
    <scope>NUCLEOTIDE SEQUENCE [LARGE SCALE GENOMIC DNA]</scope>
    <source>
        <strain evidence="8">NBRC 100426</strain>
    </source>
</reference>
<evidence type="ECO:0000313" key="8">
    <source>
        <dbReference type="EMBL" id="GAB34290.1"/>
    </source>
</evidence>
<sequence>MNHGDKRRADNDVTESEVSPGVDPTEHQALLAERQELRTRIEKVEHTRTRATFVGLVVGAVITILLLVFILQNLESQRIDVLFWEVNLPVGVSLLIAAIAGALIVAMAGGARMFQLNRALKKAKNATD</sequence>
<dbReference type="Pfam" id="PF06305">
    <property type="entry name" value="LapA_dom"/>
    <property type="match status" value="1"/>
</dbReference>
<evidence type="ECO:0000256" key="3">
    <source>
        <dbReference type="ARBA" id="ARBA00022989"/>
    </source>
</evidence>
<evidence type="ECO:0000256" key="4">
    <source>
        <dbReference type="ARBA" id="ARBA00023136"/>
    </source>
</evidence>
<proteinExistence type="predicted"/>
<dbReference type="STRING" id="1108044.GOOTI_100_00120"/>
<evidence type="ECO:0000256" key="5">
    <source>
        <dbReference type="SAM" id="MobiDB-lite"/>
    </source>
</evidence>
<name>H5TLD2_GORO1</name>
<gene>
    <name evidence="8" type="ORF">GOOTI_100_00120</name>
</gene>
<dbReference type="OrthoDB" id="4427099at2"/>
<keyword evidence="2 6" id="KW-0812">Transmembrane</keyword>
<keyword evidence="1" id="KW-1003">Cell membrane</keyword>
<feature type="transmembrane region" description="Helical" evidence="6">
    <location>
        <begin position="51"/>
        <end position="71"/>
    </location>
</feature>
<dbReference type="EMBL" id="BAFB01000100">
    <property type="protein sequence ID" value="GAB34290.1"/>
    <property type="molecule type" value="Genomic_DNA"/>
</dbReference>
<feature type="transmembrane region" description="Helical" evidence="6">
    <location>
        <begin position="91"/>
        <end position="114"/>
    </location>
</feature>
<dbReference type="InterPro" id="IPR010445">
    <property type="entry name" value="LapA_dom"/>
</dbReference>
<feature type="region of interest" description="Disordered" evidence="5">
    <location>
        <begin position="1"/>
        <end position="25"/>
    </location>
</feature>
<evidence type="ECO:0000256" key="2">
    <source>
        <dbReference type="ARBA" id="ARBA00022692"/>
    </source>
</evidence>
<protein>
    <recommendedName>
        <fullName evidence="7">Lipopolysaccharide assembly protein A domain-containing protein</fullName>
    </recommendedName>
</protein>
<evidence type="ECO:0000256" key="1">
    <source>
        <dbReference type="ARBA" id="ARBA00022475"/>
    </source>
</evidence>
<dbReference type="RefSeq" id="WP_007238529.1">
    <property type="nucleotide sequence ID" value="NZ_BAFB01000100.1"/>
</dbReference>
<keyword evidence="9" id="KW-1185">Reference proteome</keyword>
<accession>H5TLD2</accession>
<evidence type="ECO:0000256" key="6">
    <source>
        <dbReference type="SAM" id="Phobius"/>
    </source>
</evidence>
<keyword evidence="3 6" id="KW-1133">Transmembrane helix</keyword>
<dbReference type="Proteomes" id="UP000005038">
    <property type="component" value="Unassembled WGS sequence"/>
</dbReference>